<protein>
    <submittedName>
        <fullName evidence="1">Uncharacterized protein</fullName>
    </submittedName>
</protein>
<dbReference type="HOGENOM" id="CLU_085682_1_0_5"/>
<name>Q2RP68_RHORT</name>
<proteinExistence type="predicted"/>
<dbReference type="KEGG" id="rru:Rru_A3282"/>
<dbReference type="InterPro" id="IPR009057">
    <property type="entry name" value="Homeodomain-like_sf"/>
</dbReference>
<dbReference type="EnsemblBacteria" id="ABC24077">
    <property type="protein sequence ID" value="ABC24077"/>
    <property type="gene ID" value="Rru_A3282"/>
</dbReference>
<evidence type="ECO:0000313" key="2">
    <source>
        <dbReference type="Proteomes" id="UP000001929"/>
    </source>
</evidence>
<dbReference type="EMBL" id="CP000230">
    <property type="protein sequence ID" value="ABC24077.1"/>
    <property type="molecule type" value="Genomic_DNA"/>
</dbReference>
<dbReference type="RefSeq" id="WP_011391030.1">
    <property type="nucleotide sequence ID" value="NC_007643.1"/>
</dbReference>
<gene>
    <name evidence="1" type="ordered locus">Rru_A3282</name>
</gene>
<keyword evidence="2" id="KW-1185">Reference proteome</keyword>
<dbReference type="Gene3D" id="1.10.357.10">
    <property type="entry name" value="Tetracycline Repressor, domain 2"/>
    <property type="match status" value="1"/>
</dbReference>
<dbReference type="PATRIC" id="fig|269796.9.peg.3400"/>
<organism evidence="1 2">
    <name type="scientific">Rhodospirillum rubrum (strain ATCC 11170 / ATH 1.1.1 / DSM 467 / LMG 4362 / NCIMB 8255 / S1)</name>
    <dbReference type="NCBI Taxonomy" id="269796"/>
    <lineage>
        <taxon>Bacteria</taxon>
        <taxon>Pseudomonadati</taxon>
        <taxon>Pseudomonadota</taxon>
        <taxon>Alphaproteobacteria</taxon>
        <taxon>Rhodospirillales</taxon>
        <taxon>Rhodospirillaceae</taxon>
        <taxon>Rhodospirillum</taxon>
    </lineage>
</organism>
<dbReference type="STRING" id="269796.Rru_A3282"/>
<dbReference type="SUPFAM" id="SSF46689">
    <property type="entry name" value="Homeodomain-like"/>
    <property type="match status" value="1"/>
</dbReference>
<reference evidence="1 2" key="1">
    <citation type="journal article" date="2011" name="Stand. Genomic Sci.">
        <title>Complete genome sequence of Rhodospirillum rubrum type strain (S1).</title>
        <authorList>
            <person name="Munk A.C."/>
            <person name="Copeland A."/>
            <person name="Lucas S."/>
            <person name="Lapidus A."/>
            <person name="Del Rio T.G."/>
            <person name="Barry K."/>
            <person name="Detter J.C."/>
            <person name="Hammon N."/>
            <person name="Israni S."/>
            <person name="Pitluck S."/>
            <person name="Brettin T."/>
            <person name="Bruce D."/>
            <person name="Han C."/>
            <person name="Tapia R."/>
            <person name="Gilna P."/>
            <person name="Schmutz J."/>
            <person name="Larimer F."/>
            <person name="Land M."/>
            <person name="Kyrpides N.C."/>
            <person name="Mavromatis K."/>
            <person name="Richardson P."/>
            <person name="Rohde M."/>
            <person name="Goker M."/>
            <person name="Klenk H.P."/>
            <person name="Zhang Y."/>
            <person name="Roberts G.P."/>
            <person name="Reslewic S."/>
            <person name="Schwartz D.C."/>
        </authorList>
    </citation>
    <scope>NUCLEOTIDE SEQUENCE [LARGE SCALE GENOMIC DNA]</scope>
    <source>
        <strain evidence="2">ATCC 11170 / ATH 1.1.1 / DSM 467 / LMG 4362 / NCIMB 8255 / S1</strain>
    </source>
</reference>
<dbReference type="eggNOG" id="COG1309">
    <property type="taxonomic scope" value="Bacteria"/>
</dbReference>
<accession>Q2RP68</accession>
<sequence>MVNANDESILDGALRAIALSGWSRGTLAGIAADAGLSLADLLRLYPTRAALLEAWGRSVDFAMLAEGTATDPGESARDRLFELLMRRFDALAPHKETLRALLPSFGGDPALALTAGLGLGRSAALTLEAAGLSAAGLRGLLRVKGLSAVYLYTLRVWLADDTADMARTMAALDKALDQAEALATTVFRRGGAEATAAGRVDSTSGAGGDAAANI</sequence>
<evidence type="ECO:0000313" key="1">
    <source>
        <dbReference type="EMBL" id="ABC24077.1"/>
    </source>
</evidence>
<dbReference type="Proteomes" id="UP000001929">
    <property type="component" value="Chromosome"/>
</dbReference>
<dbReference type="AlphaFoldDB" id="Q2RP68"/>